<keyword evidence="10" id="KW-0460">Magnesium</keyword>
<feature type="compositionally biased region" description="Low complexity" evidence="13">
    <location>
        <begin position="39"/>
        <end position="50"/>
    </location>
</feature>
<evidence type="ECO:0000256" key="10">
    <source>
        <dbReference type="ARBA" id="ARBA00022842"/>
    </source>
</evidence>
<dbReference type="InterPro" id="IPR015793">
    <property type="entry name" value="Pyrv_Knase_brl"/>
</dbReference>
<evidence type="ECO:0000256" key="8">
    <source>
        <dbReference type="ARBA" id="ARBA00022777"/>
    </source>
</evidence>
<evidence type="ECO:0000256" key="1">
    <source>
        <dbReference type="ARBA" id="ARBA00001958"/>
    </source>
</evidence>
<keyword evidence="8 15" id="KW-0418">Kinase</keyword>
<dbReference type="Pfam" id="PF00224">
    <property type="entry name" value="PK"/>
    <property type="match status" value="1"/>
</dbReference>
<evidence type="ECO:0000313" key="16">
    <source>
        <dbReference type="Proteomes" id="UP001151532"/>
    </source>
</evidence>
<feature type="compositionally biased region" description="Polar residues" evidence="13">
    <location>
        <begin position="51"/>
        <end position="76"/>
    </location>
</feature>
<name>A0A9Q0TWH6_SALPP</name>
<dbReference type="InterPro" id="IPR015806">
    <property type="entry name" value="Pyrv_Knase_insert_dom_sf"/>
</dbReference>
<keyword evidence="11" id="KW-0324">Glycolysis</keyword>
<dbReference type="GO" id="GO:0016301">
    <property type="term" value="F:kinase activity"/>
    <property type="evidence" value="ECO:0007669"/>
    <property type="project" value="UniProtKB-KW"/>
</dbReference>
<dbReference type="GO" id="GO:0030955">
    <property type="term" value="F:potassium ion binding"/>
    <property type="evidence" value="ECO:0007669"/>
    <property type="project" value="InterPro"/>
</dbReference>
<evidence type="ECO:0000259" key="14">
    <source>
        <dbReference type="Pfam" id="PF00224"/>
    </source>
</evidence>
<dbReference type="PANTHER" id="PTHR11817">
    <property type="entry name" value="PYRUVATE KINASE"/>
    <property type="match status" value="1"/>
</dbReference>
<dbReference type="InterPro" id="IPR001697">
    <property type="entry name" value="Pyr_Knase"/>
</dbReference>
<sequence length="226" mass="24591">MSQSLHIFTPSNLTFPKPSSNRRFLVTTFSPKLISIKASTSSDPNSSTSPQVLISNNGTGASGILSSTQQDYDTPPSQSIFSDSSSIEVDAVTEAELKENGFRSTRRTKLVCTIGPATCEFEELEALAVGGMNVARINMCHGTREWHKRVIERVRRLNEEKGFAVAIMMDTEGSEIRMGDLGGASSAKAEDGEIWTFSVRAFDSPRPERTVNVNYDGFAEDVKVGG</sequence>
<dbReference type="GO" id="GO:0004743">
    <property type="term" value="F:pyruvate kinase activity"/>
    <property type="evidence" value="ECO:0007669"/>
    <property type="project" value="UniProtKB-EC"/>
</dbReference>
<evidence type="ECO:0000256" key="2">
    <source>
        <dbReference type="ARBA" id="ARBA00004997"/>
    </source>
</evidence>
<evidence type="ECO:0000256" key="13">
    <source>
        <dbReference type="SAM" id="MobiDB-lite"/>
    </source>
</evidence>
<evidence type="ECO:0000256" key="7">
    <source>
        <dbReference type="ARBA" id="ARBA00022741"/>
    </source>
</evidence>
<dbReference type="InterPro" id="IPR040442">
    <property type="entry name" value="Pyrv_kinase-like_dom_sf"/>
</dbReference>
<evidence type="ECO:0000256" key="5">
    <source>
        <dbReference type="ARBA" id="ARBA00022679"/>
    </source>
</evidence>
<comment type="pathway">
    <text evidence="2">Carbohydrate degradation; glycolysis; pyruvate from D-glyceraldehyde 3-phosphate: step 5/5.</text>
</comment>
<keyword evidence="16" id="KW-1185">Reference proteome</keyword>
<protein>
    <recommendedName>
        <fullName evidence="4">pyruvate kinase</fullName>
        <ecNumber evidence="4">2.7.1.40</ecNumber>
    </recommendedName>
</protein>
<keyword evidence="5" id="KW-0808">Transferase</keyword>
<evidence type="ECO:0000256" key="6">
    <source>
        <dbReference type="ARBA" id="ARBA00022723"/>
    </source>
</evidence>
<feature type="domain" description="Pyruvate kinase barrel" evidence="14">
    <location>
        <begin position="106"/>
        <end position="225"/>
    </location>
</feature>
<gene>
    <name evidence="15" type="ORF">OIU79_006884</name>
</gene>
<keyword evidence="7" id="KW-0547">Nucleotide-binding</keyword>
<dbReference type="GO" id="GO:0005524">
    <property type="term" value="F:ATP binding"/>
    <property type="evidence" value="ECO:0007669"/>
    <property type="project" value="UniProtKB-KW"/>
</dbReference>
<dbReference type="Proteomes" id="UP001151532">
    <property type="component" value="Chromosome 10"/>
</dbReference>
<dbReference type="GO" id="GO:0000287">
    <property type="term" value="F:magnesium ion binding"/>
    <property type="evidence" value="ECO:0007669"/>
    <property type="project" value="InterPro"/>
</dbReference>
<evidence type="ECO:0000313" key="15">
    <source>
        <dbReference type="EMBL" id="KAJ6719108.1"/>
    </source>
</evidence>
<proteinExistence type="inferred from homology"/>
<evidence type="ECO:0000256" key="4">
    <source>
        <dbReference type="ARBA" id="ARBA00012142"/>
    </source>
</evidence>
<dbReference type="EMBL" id="JAPFFK010000014">
    <property type="protein sequence ID" value="KAJ6719108.1"/>
    <property type="molecule type" value="Genomic_DNA"/>
</dbReference>
<keyword evidence="12 15" id="KW-0670">Pyruvate</keyword>
<evidence type="ECO:0000256" key="3">
    <source>
        <dbReference type="ARBA" id="ARBA00008663"/>
    </source>
</evidence>
<evidence type="ECO:0000256" key="11">
    <source>
        <dbReference type="ARBA" id="ARBA00023152"/>
    </source>
</evidence>
<dbReference type="OrthoDB" id="108365at2759"/>
<organism evidence="15 16">
    <name type="scientific">Salix purpurea</name>
    <name type="common">Purple osier willow</name>
    <dbReference type="NCBI Taxonomy" id="77065"/>
    <lineage>
        <taxon>Eukaryota</taxon>
        <taxon>Viridiplantae</taxon>
        <taxon>Streptophyta</taxon>
        <taxon>Embryophyta</taxon>
        <taxon>Tracheophyta</taxon>
        <taxon>Spermatophyta</taxon>
        <taxon>Magnoliopsida</taxon>
        <taxon>eudicotyledons</taxon>
        <taxon>Gunneridae</taxon>
        <taxon>Pentapetalae</taxon>
        <taxon>rosids</taxon>
        <taxon>fabids</taxon>
        <taxon>Malpighiales</taxon>
        <taxon>Salicaceae</taxon>
        <taxon>Saliceae</taxon>
        <taxon>Salix</taxon>
    </lineage>
</organism>
<comment type="similarity">
    <text evidence="3">Belongs to the pyruvate kinase family.</text>
</comment>
<feature type="region of interest" description="Disordered" evidence="13">
    <location>
        <begin position="38"/>
        <end position="85"/>
    </location>
</feature>
<accession>A0A9Q0TWH6</accession>
<dbReference type="SUPFAM" id="SSF51621">
    <property type="entry name" value="Phosphoenolpyruvate/pyruvate domain"/>
    <property type="match status" value="1"/>
</dbReference>
<reference evidence="15" key="2">
    <citation type="journal article" date="2023" name="Int. J. Mol. Sci.">
        <title>De Novo Assembly and Annotation of 11 Diverse Shrub Willow (Salix) Genomes Reveals Novel Gene Organization in Sex-Linked Regions.</title>
        <authorList>
            <person name="Hyden B."/>
            <person name="Feng K."/>
            <person name="Yates T.B."/>
            <person name="Jawdy S."/>
            <person name="Cereghino C."/>
            <person name="Smart L.B."/>
            <person name="Muchero W."/>
        </authorList>
    </citation>
    <scope>NUCLEOTIDE SEQUENCE</scope>
    <source>
        <tissue evidence="15">Shoot tip</tissue>
    </source>
</reference>
<dbReference type="AlphaFoldDB" id="A0A9Q0TWH6"/>
<reference evidence="15" key="1">
    <citation type="submission" date="2022-11" db="EMBL/GenBank/DDBJ databases">
        <authorList>
            <person name="Hyden B.L."/>
            <person name="Feng K."/>
            <person name="Yates T."/>
            <person name="Jawdy S."/>
            <person name="Smart L.B."/>
            <person name="Muchero W."/>
        </authorList>
    </citation>
    <scope>NUCLEOTIDE SEQUENCE</scope>
    <source>
        <tissue evidence="15">Shoot tip</tissue>
    </source>
</reference>
<comment type="cofactor">
    <cofactor evidence="1">
        <name>K(+)</name>
        <dbReference type="ChEBI" id="CHEBI:29103"/>
    </cofactor>
</comment>
<dbReference type="EC" id="2.7.1.40" evidence="4"/>
<dbReference type="Gene3D" id="2.40.33.10">
    <property type="entry name" value="PK beta-barrel domain-like"/>
    <property type="match status" value="1"/>
</dbReference>
<evidence type="ECO:0000256" key="9">
    <source>
        <dbReference type="ARBA" id="ARBA00022840"/>
    </source>
</evidence>
<dbReference type="Gene3D" id="3.20.20.60">
    <property type="entry name" value="Phosphoenolpyruvate-binding domains"/>
    <property type="match status" value="1"/>
</dbReference>
<dbReference type="InterPro" id="IPR015813">
    <property type="entry name" value="Pyrv/PenolPyrv_kinase-like_dom"/>
</dbReference>
<keyword evidence="6" id="KW-0479">Metal-binding</keyword>
<keyword evidence="9" id="KW-0067">ATP-binding</keyword>
<comment type="caution">
    <text evidence="15">The sequence shown here is derived from an EMBL/GenBank/DDBJ whole genome shotgun (WGS) entry which is preliminary data.</text>
</comment>
<evidence type="ECO:0000256" key="12">
    <source>
        <dbReference type="ARBA" id="ARBA00023317"/>
    </source>
</evidence>